<feature type="domain" description="Phasin" evidence="2">
    <location>
        <begin position="81"/>
        <end position="174"/>
    </location>
</feature>
<protein>
    <submittedName>
        <fullName evidence="3">Protein of unassigned function</fullName>
    </submittedName>
</protein>
<evidence type="ECO:0000259" key="2">
    <source>
        <dbReference type="Pfam" id="PF09361"/>
    </source>
</evidence>
<dbReference type="RefSeq" id="WP_043760568.1">
    <property type="nucleotide sequence ID" value="NZ_CP003811.1"/>
</dbReference>
<feature type="coiled-coil region" evidence="1">
    <location>
        <begin position="144"/>
        <end position="171"/>
    </location>
</feature>
<dbReference type="InterPro" id="IPR018968">
    <property type="entry name" value="Phasin"/>
</dbReference>
<evidence type="ECO:0000256" key="1">
    <source>
        <dbReference type="SAM" id="Coils"/>
    </source>
</evidence>
<dbReference type="STRING" id="693986.MOC_0065"/>
<dbReference type="Pfam" id="PF09361">
    <property type="entry name" value="Phasin_2"/>
    <property type="match status" value="1"/>
</dbReference>
<dbReference type="AlphaFoldDB" id="A0A089NMS6"/>
<keyword evidence="4" id="KW-1185">Reference proteome</keyword>
<dbReference type="KEGG" id="mor:MOC_0065"/>
<evidence type="ECO:0000313" key="4">
    <source>
        <dbReference type="Proteomes" id="UP000029492"/>
    </source>
</evidence>
<dbReference type="EMBL" id="CP003811">
    <property type="protein sequence ID" value="AIQ87820.1"/>
    <property type="molecule type" value="Genomic_DNA"/>
</dbReference>
<evidence type="ECO:0000313" key="3">
    <source>
        <dbReference type="EMBL" id="AIQ87820.1"/>
    </source>
</evidence>
<sequence length="179" mass="19544">MGNDNLPVVSKETGRAMAESSVARAREAYERFAEAGEMALNAFEASAAQSFEGWRAVMGSSRETAHNLADRHAAGARTLREQWDDAGARLYNAVEDNAVHTMAAMREISHRMLVASDTNVRAGLDFADRLAAAADAREVVALNIAFLQEQARRLTDQMVDLHQTASRLAREVAARTETP</sequence>
<dbReference type="Proteomes" id="UP000029492">
    <property type="component" value="Chromosome"/>
</dbReference>
<name>A0A089NMS6_9HYPH</name>
<reference evidence="3 4" key="1">
    <citation type="journal article" date="2014" name="PLoS ONE">
        <title>Genome Information of Methylobacterium oryzae, a Plant-Probiotic Methylotroph in the Phyllosphere.</title>
        <authorList>
            <person name="Kwak M.J."/>
            <person name="Jeong H."/>
            <person name="Madhaiyan M."/>
            <person name="Lee Y."/>
            <person name="Sa T.M."/>
            <person name="Oh T.K."/>
            <person name="Kim J.F."/>
        </authorList>
    </citation>
    <scope>NUCLEOTIDE SEQUENCE [LARGE SCALE GENOMIC DNA]</scope>
    <source>
        <strain evidence="3 4">CBMB20</strain>
    </source>
</reference>
<proteinExistence type="predicted"/>
<dbReference type="eggNOG" id="ENOG502ZYCG">
    <property type="taxonomic scope" value="Bacteria"/>
</dbReference>
<dbReference type="HOGENOM" id="CLU_1501820_0_0_5"/>
<organism evidence="3 4">
    <name type="scientific">Methylobacterium oryzae CBMB20</name>
    <dbReference type="NCBI Taxonomy" id="693986"/>
    <lineage>
        <taxon>Bacteria</taxon>
        <taxon>Pseudomonadati</taxon>
        <taxon>Pseudomonadota</taxon>
        <taxon>Alphaproteobacteria</taxon>
        <taxon>Hyphomicrobiales</taxon>
        <taxon>Methylobacteriaceae</taxon>
        <taxon>Methylobacterium</taxon>
    </lineage>
</organism>
<gene>
    <name evidence="3" type="ORF">MOC_0065</name>
</gene>
<accession>A0A089NMS6</accession>
<keyword evidence="1" id="KW-0175">Coiled coil</keyword>